<dbReference type="InterPro" id="IPR001878">
    <property type="entry name" value="Znf_CCHC"/>
</dbReference>
<feature type="region of interest" description="Disordered" evidence="5">
    <location>
        <begin position="542"/>
        <end position="572"/>
    </location>
</feature>
<dbReference type="Proteomes" id="UP000541605">
    <property type="component" value="Unassembled WGS sequence"/>
</dbReference>
<dbReference type="InterPro" id="IPR036875">
    <property type="entry name" value="Znf_CCHC_sf"/>
</dbReference>
<feature type="compositionally biased region" description="Polar residues" evidence="5">
    <location>
        <begin position="549"/>
        <end position="559"/>
    </location>
</feature>
<dbReference type="InterPro" id="IPR045345">
    <property type="entry name" value="Gag_p24_C"/>
</dbReference>
<reference evidence="7 8" key="1">
    <citation type="submission" date="2019-09" db="EMBL/GenBank/DDBJ databases">
        <title>Bird 10,000 Genomes (B10K) Project - Family phase.</title>
        <authorList>
            <person name="Zhang G."/>
        </authorList>
    </citation>
    <scope>NUCLEOTIDE SEQUENCE [LARGE SCALE GENOMIC DNA]</scope>
    <source>
        <strain evidence="7">B10K-CU-031-19</strain>
        <tissue evidence="7">Muscle</tissue>
    </source>
</reference>
<accession>A0A7K8JGH7</accession>
<keyword evidence="8" id="KW-1185">Reference proteome</keyword>
<dbReference type="SUPFAM" id="SSF47943">
    <property type="entry name" value="Retrovirus capsid protein, N-terminal core domain"/>
    <property type="match status" value="1"/>
</dbReference>
<feature type="non-terminal residue" evidence="7">
    <location>
        <position position="572"/>
    </location>
</feature>
<sequence>MERQAALTLFTQFLRQRGVKEIDLHKDLPGLVDYGISKGCFTNPNTIHELSEGRKFGDLIWEAVLDDDKTAKKLGKQWRVVHNTLLQHTLELKAAKSAHEANAKNQSYVEDQGANPPSFTSFTVPTAALGTSIVPPAPSAPEAELPAPPAERALTPPPVEESSCSADLRDQLRQRAECWAKVVADRMQQGDGQAVEALGNAFPVTFQRIDDNNVQVTLHPLDWKILMQLRATVTESGLQGEPTKQMLDYIFDSNTLLPAECRSIMKLICTPSQQLLCSAHWQGQAQETVAVQRQPGDPLFGITLEALLGLGVYHSTEAQAGLGPDRLKEAMRVFRKALSLVRDQGGMPTYMSIKQGVEEPLGSFVDRLVSAIQKAGVPDYMKGIMLKQCVQQNGNSKIRSLISNMGGHWTIEELLERAANLPQGQTAFMVQAFKELEKELGGQLRESVRQGQEASVQAMAALAPLQSNAQPLGTSVCYRCGNKGHTCRECRTRSVWCNNCNSGTHSTTACRRKFGGSGNGGTSARCEGRARTQVAVAHSVRPAKETPIHHQSYQGNYAQPPSGASGWTWQPQ</sequence>
<dbReference type="SUPFAM" id="SSF57756">
    <property type="entry name" value="Retrovirus zinc finger-like domains"/>
    <property type="match status" value="1"/>
</dbReference>
<dbReference type="Gene3D" id="1.10.375.10">
    <property type="entry name" value="Human Immunodeficiency Virus Type 1 Capsid Protein"/>
    <property type="match status" value="1"/>
</dbReference>
<keyword evidence="2 4" id="KW-0863">Zinc-finger</keyword>
<gene>
    <name evidence="7" type="primary">Ervk9_5</name>
    <name evidence="7" type="ORF">CHAPAP_R04187</name>
</gene>
<dbReference type="InterPro" id="IPR008916">
    <property type="entry name" value="Retrov_capsid_C"/>
</dbReference>
<protein>
    <submittedName>
        <fullName evidence="7">GAK9 protein</fullName>
    </submittedName>
</protein>
<keyword evidence="1" id="KW-0479">Metal-binding</keyword>
<evidence type="ECO:0000256" key="5">
    <source>
        <dbReference type="SAM" id="MobiDB-lite"/>
    </source>
</evidence>
<keyword evidence="3" id="KW-0862">Zinc</keyword>
<evidence type="ECO:0000313" key="8">
    <source>
        <dbReference type="Proteomes" id="UP000541605"/>
    </source>
</evidence>
<dbReference type="Gene3D" id="1.10.1200.30">
    <property type="match status" value="1"/>
</dbReference>
<evidence type="ECO:0000259" key="6">
    <source>
        <dbReference type="PROSITE" id="PS50158"/>
    </source>
</evidence>
<dbReference type="GO" id="GO:0008270">
    <property type="term" value="F:zinc ion binding"/>
    <property type="evidence" value="ECO:0007669"/>
    <property type="project" value="UniProtKB-KW"/>
</dbReference>
<feature type="domain" description="CCHC-type" evidence="6">
    <location>
        <begin position="477"/>
        <end position="491"/>
    </location>
</feature>
<dbReference type="Pfam" id="PF00607">
    <property type="entry name" value="Gag_p24"/>
    <property type="match status" value="1"/>
</dbReference>
<organism evidence="7 8">
    <name type="scientific">Chaetorhynchus papuensis</name>
    <name type="common">pygmy drongo</name>
    <dbReference type="NCBI Taxonomy" id="254446"/>
    <lineage>
        <taxon>Eukaryota</taxon>
        <taxon>Metazoa</taxon>
        <taxon>Chordata</taxon>
        <taxon>Craniata</taxon>
        <taxon>Vertebrata</taxon>
        <taxon>Euteleostomi</taxon>
        <taxon>Archelosauria</taxon>
        <taxon>Archosauria</taxon>
        <taxon>Dinosauria</taxon>
        <taxon>Saurischia</taxon>
        <taxon>Theropoda</taxon>
        <taxon>Coelurosauria</taxon>
        <taxon>Aves</taxon>
        <taxon>Neognathae</taxon>
        <taxon>Neoaves</taxon>
        <taxon>Telluraves</taxon>
        <taxon>Australaves</taxon>
        <taxon>Passeriformes</taxon>
        <taxon>Rhipiduridae</taxon>
        <taxon>Chaetorhynchus</taxon>
    </lineage>
</organism>
<evidence type="ECO:0000256" key="4">
    <source>
        <dbReference type="PROSITE-ProRule" id="PRU00047"/>
    </source>
</evidence>
<dbReference type="Gene3D" id="4.10.60.10">
    <property type="entry name" value="Zinc finger, CCHC-type"/>
    <property type="match status" value="1"/>
</dbReference>
<feature type="compositionally biased region" description="Low complexity" evidence="5">
    <location>
        <begin position="140"/>
        <end position="154"/>
    </location>
</feature>
<dbReference type="AlphaFoldDB" id="A0A7K8JGH7"/>
<dbReference type="SUPFAM" id="SSF47353">
    <property type="entry name" value="Retrovirus capsid dimerization domain-like"/>
    <property type="match status" value="1"/>
</dbReference>
<proteinExistence type="predicted"/>
<name>A0A7K8JGH7_9PASS</name>
<dbReference type="Pfam" id="PF19317">
    <property type="entry name" value="Gag_p24_C"/>
    <property type="match status" value="1"/>
</dbReference>
<dbReference type="EMBL" id="VWYX01004410">
    <property type="protein sequence ID" value="NXE03212.1"/>
    <property type="molecule type" value="Genomic_DNA"/>
</dbReference>
<feature type="region of interest" description="Disordered" evidence="5">
    <location>
        <begin position="133"/>
        <end position="163"/>
    </location>
</feature>
<feature type="non-terminal residue" evidence="7">
    <location>
        <position position="1"/>
    </location>
</feature>
<comment type="caution">
    <text evidence="7">The sequence shown here is derived from an EMBL/GenBank/DDBJ whole genome shotgun (WGS) entry which is preliminary data.</text>
</comment>
<dbReference type="InterPro" id="IPR050195">
    <property type="entry name" value="Primate_lentivir_Gag_pol-like"/>
</dbReference>
<dbReference type="PANTHER" id="PTHR40389:SF3">
    <property type="entry name" value="IGE-BINDING PROTEIN"/>
    <property type="match status" value="1"/>
</dbReference>
<dbReference type="PANTHER" id="PTHR40389">
    <property type="entry name" value="ENDOGENOUS RETROVIRUS GROUP K MEMBER 24 GAG POLYPROTEIN-RELATED"/>
    <property type="match status" value="1"/>
</dbReference>
<dbReference type="InterPro" id="IPR008919">
    <property type="entry name" value="Retrov_capsid_N"/>
</dbReference>
<evidence type="ECO:0000256" key="1">
    <source>
        <dbReference type="ARBA" id="ARBA00022723"/>
    </source>
</evidence>
<dbReference type="PROSITE" id="PS50158">
    <property type="entry name" value="ZF_CCHC"/>
    <property type="match status" value="1"/>
</dbReference>
<dbReference type="GO" id="GO:0016032">
    <property type="term" value="P:viral process"/>
    <property type="evidence" value="ECO:0007669"/>
    <property type="project" value="InterPro"/>
</dbReference>
<dbReference type="GO" id="GO:0003676">
    <property type="term" value="F:nucleic acid binding"/>
    <property type="evidence" value="ECO:0007669"/>
    <property type="project" value="InterPro"/>
</dbReference>
<evidence type="ECO:0000256" key="3">
    <source>
        <dbReference type="ARBA" id="ARBA00022833"/>
    </source>
</evidence>
<evidence type="ECO:0000256" key="2">
    <source>
        <dbReference type="ARBA" id="ARBA00022771"/>
    </source>
</evidence>
<evidence type="ECO:0000313" key="7">
    <source>
        <dbReference type="EMBL" id="NXE03212.1"/>
    </source>
</evidence>